<keyword evidence="2" id="KW-0732">Signal</keyword>
<feature type="domain" description="OmpA-like" evidence="3">
    <location>
        <begin position="78"/>
        <end position="189"/>
    </location>
</feature>
<evidence type="ECO:0000313" key="5">
    <source>
        <dbReference type="Proteomes" id="UP001156690"/>
    </source>
</evidence>
<dbReference type="AlphaFoldDB" id="A0AAV5NWZ1"/>
<organism evidence="4 5">
    <name type="scientific">Vibrio penaeicida</name>
    <dbReference type="NCBI Taxonomy" id="104609"/>
    <lineage>
        <taxon>Bacteria</taxon>
        <taxon>Pseudomonadati</taxon>
        <taxon>Pseudomonadota</taxon>
        <taxon>Gammaproteobacteria</taxon>
        <taxon>Vibrionales</taxon>
        <taxon>Vibrionaceae</taxon>
        <taxon>Vibrio</taxon>
    </lineage>
</organism>
<dbReference type="InterPro" id="IPR050330">
    <property type="entry name" value="Bact_OuterMem_StrucFunc"/>
</dbReference>
<evidence type="ECO:0000256" key="1">
    <source>
        <dbReference type="PROSITE-ProRule" id="PRU00473"/>
    </source>
</evidence>
<protein>
    <submittedName>
        <fullName evidence="4">Membrane protein</fullName>
    </submittedName>
</protein>
<name>A0AAV5NWZ1_9VIBR</name>
<feature type="chain" id="PRO_5043775314" evidence="2">
    <location>
        <begin position="19"/>
        <end position="189"/>
    </location>
</feature>
<dbReference type="SUPFAM" id="SSF103088">
    <property type="entry name" value="OmpA-like"/>
    <property type="match status" value="1"/>
</dbReference>
<dbReference type="PANTHER" id="PTHR30329">
    <property type="entry name" value="STATOR ELEMENT OF FLAGELLAR MOTOR COMPLEX"/>
    <property type="match status" value="1"/>
</dbReference>
<dbReference type="CDD" id="cd07185">
    <property type="entry name" value="OmpA_C-like"/>
    <property type="match status" value="1"/>
</dbReference>
<dbReference type="GO" id="GO:0016020">
    <property type="term" value="C:membrane"/>
    <property type="evidence" value="ECO:0007669"/>
    <property type="project" value="UniProtKB-UniRule"/>
</dbReference>
<keyword evidence="1" id="KW-0472">Membrane</keyword>
<dbReference type="PANTHER" id="PTHR30329:SF21">
    <property type="entry name" value="LIPOPROTEIN YIAD-RELATED"/>
    <property type="match status" value="1"/>
</dbReference>
<dbReference type="InterPro" id="IPR006665">
    <property type="entry name" value="OmpA-like"/>
</dbReference>
<evidence type="ECO:0000313" key="4">
    <source>
        <dbReference type="EMBL" id="GLQ74783.1"/>
    </source>
</evidence>
<gene>
    <name evidence="4" type="ORF">GCM10007932_41450</name>
</gene>
<comment type="caution">
    <text evidence="4">The sequence shown here is derived from an EMBL/GenBank/DDBJ whole genome shotgun (WGS) entry which is preliminary data.</text>
</comment>
<feature type="signal peptide" evidence="2">
    <location>
        <begin position="1"/>
        <end position="18"/>
    </location>
</feature>
<proteinExistence type="predicted"/>
<dbReference type="RefSeq" id="WP_126607528.1">
    <property type="nucleotide sequence ID" value="NZ_AP025144.1"/>
</dbReference>
<dbReference type="InterPro" id="IPR036737">
    <property type="entry name" value="OmpA-like_sf"/>
</dbReference>
<dbReference type="EMBL" id="BSNX01000063">
    <property type="protein sequence ID" value="GLQ74783.1"/>
    <property type="molecule type" value="Genomic_DNA"/>
</dbReference>
<evidence type="ECO:0000259" key="3">
    <source>
        <dbReference type="PROSITE" id="PS51123"/>
    </source>
</evidence>
<dbReference type="Gene3D" id="3.30.1330.60">
    <property type="entry name" value="OmpA-like domain"/>
    <property type="match status" value="1"/>
</dbReference>
<dbReference type="PROSITE" id="PS51123">
    <property type="entry name" value="OMPA_2"/>
    <property type="match status" value="1"/>
</dbReference>
<reference evidence="5" key="1">
    <citation type="journal article" date="2019" name="Int. J. Syst. Evol. Microbiol.">
        <title>The Global Catalogue of Microorganisms (GCM) 10K type strain sequencing project: providing services to taxonomists for standard genome sequencing and annotation.</title>
        <authorList>
            <consortium name="The Broad Institute Genomics Platform"/>
            <consortium name="The Broad Institute Genome Sequencing Center for Infectious Disease"/>
            <person name="Wu L."/>
            <person name="Ma J."/>
        </authorList>
    </citation>
    <scope>NUCLEOTIDE SEQUENCE [LARGE SCALE GENOMIC DNA]</scope>
    <source>
        <strain evidence="5">NBRC 15640</strain>
    </source>
</reference>
<dbReference type="Proteomes" id="UP001156690">
    <property type="component" value="Unassembled WGS sequence"/>
</dbReference>
<sequence length="189" mass="21171">MRVMAFGVLLLLSGQAAANCLAEENVYLKTTRVLANNHLGTQQSGQLLTHHVTQPEQPLFVSEDSITEQFSVSDECIYDRISQTLVLNYAFDKDKLSDEHKHILLDYINLLDSSVSIAVEGHADEVGTDEYNKGLSQRRARNVATFLKKTFGKEKQVDLRAYGETAPICEQIENKVKGCNRRVVLTVQT</sequence>
<keyword evidence="5" id="KW-1185">Reference proteome</keyword>
<accession>A0AAV5NWZ1</accession>
<dbReference type="Pfam" id="PF00691">
    <property type="entry name" value="OmpA"/>
    <property type="match status" value="1"/>
</dbReference>
<evidence type="ECO:0000256" key="2">
    <source>
        <dbReference type="SAM" id="SignalP"/>
    </source>
</evidence>